<name>A0AAD8YFA3_9STRA</name>
<feature type="region of interest" description="Disordered" evidence="1">
    <location>
        <begin position="908"/>
        <end position="942"/>
    </location>
</feature>
<feature type="compositionally biased region" description="Polar residues" evidence="1">
    <location>
        <begin position="212"/>
        <end position="223"/>
    </location>
</feature>
<dbReference type="InterPro" id="IPR001660">
    <property type="entry name" value="SAM"/>
</dbReference>
<evidence type="ECO:0000256" key="1">
    <source>
        <dbReference type="SAM" id="MobiDB-lite"/>
    </source>
</evidence>
<reference evidence="3" key="1">
    <citation type="submission" date="2023-06" db="EMBL/GenBank/DDBJ databases">
        <title>Survivors Of The Sea: Transcriptome response of Skeletonema marinoi to long-term dormancy.</title>
        <authorList>
            <person name="Pinder M.I.M."/>
            <person name="Kourtchenko O."/>
            <person name="Robertson E.K."/>
            <person name="Larsson T."/>
            <person name="Maumus F."/>
            <person name="Osuna-Cruz C.M."/>
            <person name="Vancaester E."/>
            <person name="Stenow R."/>
            <person name="Vandepoele K."/>
            <person name="Ploug H."/>
            <person name="Bruchert V."/>
            <person name="Godhe A."/>
            <person name="Topel M."/>
        </authorList>
    </citation>
    <scope>NUCLEOTIDE SEQUENCE</scope>
    <source>
        <strain evidence="3">R05AC</strain>
    </source>
</reference>
<feature type="region of interest" description="Disordered" evidence="1">
    <location>
        <begin position="717"/>
        <end position="741"/>
    </location>
</feature>
<dbReference type="EMBL" id="JATAAI010000007">
    <property type="protein sequence ID" value="KAK1744151.1"/>
    <property type="molecule type" value="Genomic_DNA"/>
</dbReference>
<feature type="compositionally biased region" description="Basic residues" evidence="1">
    <location>
        <begin position="190"/>
        <end position="199"/>
    </location>
</feature>
<feature type="region of interest" description="Disordered" evidence="1">
    <location>
        <begin position="290"/>
        <end position="359"/>
    </location>
</feature>
<feature type="compositionally biased region" description="Basic and acidic residues" evidence="1">
    <location>
        <begin position="331"/>
        <end position="342"/>
    </location>
</feature>
<dbReference type="InterPro" id="IPR013761">
    <property type="entry name" value="SAM/pointed_sf"/>
</dbReference>
<protein>
    <recommendedName>
        <fullName evidence="2">SAM domain-containing protein</fullName>
    </recommendedName>
</protein>
<evidence type="ECO:0000259" key="2">
    <source>
        <dbReference type="Pfam" id="PF00536"/>
    </source>
</evidence>
<feature type="region of interest" description="Disordered" evidence="1">
    <location>
        <begin position="507"/>
        <end position="581"/>
    </location>
</feature>
<dbReference type="Gene3D" id="1.10.150.50">
    <property type="entry name" value="Transcription Factor, Ets-1"/>
    <property type="match status" value="1"/>
</dbReference>
<dbReference type="SUPFAM" id="SSF47769">
    <property type="entry name" value="SAM/Pointed domain"/>
    <property type="match status" value="1"/>
</dbReference>
<evidence type="ECO:0000313" key="4">
    <source>
        <dbReference type="Proteomes" id="UP001224775"/>
    </source>
</evidence>
<feature type="domain" description="SAM" evidence="2">
    <location>
        <begin position="62"/>
        <end position="101"/>
    </location>
</feature>
<comment type="caution">
    <text evidence="3">The sequence shown here is derived from an EMBL/GenBank/DDBJ whole genome shotgun (WGS) entry which is preliminary data.</text>
</comment>
<proteinExistence type="predicted"/>
<feature type="compositionally biased region" description="Polar residues" evidence="1">
    <location>
        <begin position="507"/>
        <end position="534"/>
    </location>
</feature>
<feature type="compositionally biased region" description="Basic residues" evidence="1">
    <location>
        <begin position="543"/>
        <end position="555"/>
    </location>
</feature>
<feature type="compositionally biased region" description="Basic and acidic residues" evidence="1">
    <location>
        <begin position="229"/>
        <end position="253"/>
    </location>
</feature>
<dbReference type="Proteomes" id="UP001224775">
    <property type="component" value="Unassembled WGS sequence"/>
</dbReference>
<dbReference type="AlphaFoldDB" id="A0AAD8YFA3"/>
<feature type="region of interest" description="Disordered" evidence="1">
    <location>
        <begin position="186"/>
        <end position="269"/>
    </location>
</feature>
<evidence type="ECO:0000313" key="3">
    <source>
        <dbReference type="EMBL" id="KAK1744151.1"/>
    </source>
</evidence>
<feature type="region of interest" description="Disordered" evidence="1">
    <location>
        <begin position="1"/>
        <end position="39"/>
    </location>
</feature>
<feature type="compositionally biased region" description="Basic residues" evidence="1">
    <location>
        <begin position="930"/>
        <end position="942"/>
    </location>
</feature>
<dbReference type="Pfam" id="PF00536">
    <property type="entry name" value="SAM_1"/>
    <property type="match status" value="1"/>
</dbReference>
<gene>
    <name evidence="3" type="ORF">QTG54_004684</name>
</gene>
<organism evidence="3 4">
    <name type="scientific">Skeletonema marinoi</name>
    <dbReference type="NCBI Taxonomy" id="267567"/>
    <lineage>
        <taxon>Eukaryota</taxon>
        <taxon>Sar</taxon>
        <taxon>Stramenopiles</taxon>
        <taxon>Ochrophyta</taxon>
        <taxon>Bacillariophyta</taxon>
        <taxon>Coscinodiscophyceae</taxon>
        <taxon>Thalassiosirophycidae</taxon>
        <taxon>Thalassiosirales</taxon>
        <taxon>Skeletonemataceae</taxon>
        <taxon>Skeletonema</taxon>
        <taxon>Skeletonema marinoi-dohrnii complex</taxon>
    </lineage>
</organism>
<sequence>MQSSVRQIRSAGEPHHHVSIIQPSPPFHQPLDTSTSTDDANREGLYNFLHDELRISSDTANSYCNSLQSNGYDDVSSLQDATEEDLKDMGVKIGHIRRIKRVVFASCMRDERRRKNVAEVLEESLNSRKSLEGSLLSDYARQEMIKWSPSIKDPHVDSTLVDAREFLIRKQAEKIATLEAKLASTDMNHHQHHLHHHNAHGSGSNDEMKSLASVSSRGGSVDNSPAKKLTPEERLQAHKERKEQENKYKEKTGVWEAPKPLSKGNSLTKKVSENDDLVLKLTADPTQRKKIDEVETATKKANRKMLRSGGGDAPPSRPPLSPSSSRSLRRGSTDNERYHEGSHPSQSPSRRVRHHKSSSPQISCQTCVVDLSSQTAGQVSIEDDVHHALWVVHDNPQLGQNIIYSGPRRMECMLETKDPHKKGCVRIIIGDIDYSGKDKSIYEMQLDDESAHVLTGKAATKSKGGRKIAPQFRSKGVGYIRLGDDMGANGLAFLSSNSCSTFISTASRMSSNTPAARSFSSTPKSTSPNDNDGPQNAAPAASVRKKASSRHHAKPPPKPPSHDESDDNDSDDDDDDEEDDLPKVSDVLKQLQSPDMKWKEKAELLSHLGQGASREDGHHVRQAALNIIQDTLGGKNANVHVIRSALIASGMIGIAMGPELASQMSWKSIMIETMKLLKSKQCGSVAKTVLAQLHGRCFTLANSLEYISHVLGLGSTASAPKSRKSRVGVAKASPNPRRTSTVNGNSGEIIEWLAEITERERNMKGIDPMLEKSSLVMLINLFLSYVDHRDQRCRKNVMNGLMQAVLYGVQRLGLDLTRVMRICSGLKETNLLCLAADVGCELGIKPTVYRWEILEVHRLHEMKFKDILVQVKEGDLYMALKNMINSEIGKREGDAKKAERARIAEKTSMEAKAVANQEGNERNQAIVAAKRARKPSAMKKKK</sequence>
<accession>A0AAD8YFA3</accession>
<feature type="compositionally biased region" description="Acidic residues" evidence="1">
    <location>
        <begin position="564"/>
        <end position="580"/>
    </location>
</feature>
<keyword evidence="4" id="KW-1185">Reference proteome</keyword>